<dbReference type="InterPro" id="IPR045337">
    <property type="entry name" value="MmgE_PrpD_C"/>
</dbReference>
<evidence type="ECO:0000313" key="4">
    <source>
        <dbReference type="EMBL" id="WZK90487.1"/>
    </source>
</evidence>
<comment type="similarity">
    <text evidence="1">Belongs to the PrpD family.</text>
</comment>
<evidence type="ECO:0000313" key="5">
    <source>
        <dbReference type="Proteomes" id="UP001623232"/>
    </source>
</evidence>
<dbReference type="InterPro" id="IPR045336">
    <property type="entry name" value="MmgE_PrpD_N"/>
</dbReference>
<keyword evidence="5" id="KW-1185">Reference proteome</keyword>
<dbReference type="EMBL" id="CP123584">
    <property type="protein sequence ID" value="WZK90487.1"/>
    <property type="molecule type" value="Genomic_DNA"/>
</dbReference>
<dbReference type="PANTHER" id="PTHR16943">
    <property type="entry name" value="2-METHYLCITRATE DEHYDRATASE-RELATED"/>
    <property type="match status" value="1"/>
</dbReference>
<reference evidence="4 5" key="1">
    <citation type="submission" date="2023-04" db="EMBL/GenBank/DDBJ databases">
        <title>Complete genome sequence of Alisedimentitalea scapharcae.</title>
        <authorList>
            <person name="Rong J.-C."/>
            <person name="Yi M.-L."/>
            <person name="Zhao Q."/>
        </authorList>
    </citation>
    <scope>NUCLEOTIDE SEQUENCE [LARGE SCALE GENOMIC DNA]</scope>
    <source>
        <strain evidence="4 5">KCTC 42119</strain>
    </source>
</reference>
<proteinExistence type="inferred from homology"/>
<evidence type="ECO:0000256" key="1">
    <source>
        <dbReference type="ARBA" id="ARBA00006174"/>
    </source>
</evidence>
<sequence>MAGTQLKAAEFIHGLKSTDLPPAVLHMARRCLVDTIAIWVAGMETDTSRIARDHAVRRYGGALAMPFDGRLVNPVGFAFAGAATIDAIDGHDGHQSCKGHASVALVPTVLAELGADPAGDLDDLLTHLVVGHEIAIRSALSLHATVPDYHSSGAWNALGCAAIAARLRGLGHDGTRHALGIAEYYGPRAQMMRCIDHPSMVKDSSAWGALTGVSAADLAEDGFTGAPAITCEAPEVAEIWADLGHRWRILESNFKAYPICRWGQPPVEAVLTLMQDHEVAFEDVTEILVTTFHEATRLASRRPADGDTAQYSLPLAVALALRHATILPDHLLPGCYDQPEIWKLVDQVCFAESDDYNAAFPDERFADVTLSMRDGRRLVSEAAVARGNFDAPLADAELVAKLDHYGTARLSTEARQQIASILSGGAPAPSLRDLIACLHPQAS</sequence>
<evidence type="ECO:0000259" key="2">
    <source>
        <dbReference type="Pfam" id="PF03972"/>
    </source>
</evidence>
<accession>A0ABZ2XYM9</accession>
<dbReference type="Gene3D" id="3.30.1330.120">
    <property type="entry name" value="2-methylcitrate dehydratase PrpD"/>
    <property type="match status" value="1"/>
</dbReference>
<dbReference type="InterPro" id="IPR042183">
    <property type="entry name" value="MmgE/PrpD_sf_1"/>
</dbReference>
<feature type="domain" description="MmgE/PrpD N-terminal" evidence="2">
    <location>
        <begin position="9"/>
        <end position="230"/>
    </location>
</feature>
<dbReference type="Pfam" id="PF19305">
    <property type="entry name" value="MmgE_PrpD_C"/>
    <property type="match status" value="1"/>
</dbReference>
<dbReference type="SUPFAM" id="SSF103378">
    <property type="entry name" value="2-methylcitrate dehydratase PrpD"/>
    <property type="match status" value="1"/>
</dbReference>
<name>A0ABZ2XYM9_9RHOB</name>
<feature type="domain" description="MmgE/PrpD C-terminal" evidence="3">
    <location>
        <begin position="257"/>
        <end position="419"/>
    </location>
</feature>
<dbReference type="InterPro" id="IPR042188">
    <property type="entry name" value="MmgE/PrpD_sf_2"/>
</dbReference>
<dbReference type="PANTHER" id="PTHR16943:SF8">
    <property type="entry name" value="2-METHYLCITRATE DEHYDRATASE"/>
    <property type="match status" value="1"/>
</dbReference>
<gene>
    <name evidence="4" type="ORF">QEZ52_08060</name>
</gene>
<organism evidence="4 5">
    <name type="scientific">Aliisedimentitalea scapharcae</name>
    <dbReference type="NCBI Taxonomy" id="1524259"/>
    <lineage>
        <taxon>Bacteria</taxon>
        <taxon>Pseudomonadati</taxon>
        <taxon>Pseudomonadota</taxon>
        <taxon>Alphaproteobacteria</taxon>
        <taxon>Rhodobacterales</taxon>
        <taxon>Roseobacteraceae</taxon>
        <taxon>Aliisedimentitalea</taxon>
    </lineage>
</organism>
<dbReference type="RefSeq" id="WP_406649257.1">
    <property type="nucleotide sequence ID" value="NZ_CP123584.1"/>
</dbReference>
<evidence type="ECO:0000259" key="3">
    <source>
        <dbReference type="Pfam" id="PF19305"/>
    </source>
</evidence>
<dbReference type="Proteomes" id="UP001623232">
    <property type="component" value="Chromosome"/>
</dbReference>
<dbReference type="Pfam" id="PF03972">
    <property type="entry name" value="MmgE_PrpD_N"/>
    <property type="match status" value="1"/>
</dbReference>
<protein>
    <submittedName>
        <fullName evidence="4">MmgE/PrpD family protein</fullName>
    </submittedName>
</protein>
<dbReference type="InterPro" id="IPR036148">
    <property type="entry name" value="MmgE/PrpD_sf"/>
</dbReference>
<dbReference type="InterPro" id="IPR005656">
    <property type="entry name" value="MmgE_PrpD"/>
</dbReference>
<dbReference type="Gene3D" id="1.10.4100.10">
    <property type="entry name" value="2-methylcitrate dehydratase PrpD"/>
    <property type="match status" value="1"/>
</dbReference>